<comment type="similarity">
    <text evidence="1">Belongs to the UDP-glycosyltransferase family.</text>
</comment>
<accession>A0AAV9FK29</accession>
<sequence length="103" mass="11367">MIIFLLSLSFQHTCTHGPLNIGLGHSNSDPSTRVLSWLDECATGSVVYVCFETLSRLTREQEHEIKLGLADSGVPYIWVTSGSEEEPKSDEKGLIMRGWATQG</sequence>
<gene>
    <name evidence="3" type="primary">UGT74F1</name>
    <name evidence="3" type="ORF">QJS10_CPA01g01307</name>
</gene>
<dbReference type="GO" id="GO:0035251">
    <property type="term" value="F:UDP-glucosyltransferase activity"/>
    <property type="evidence" value="ECO:0007669"/>
    <property type="project" value="TreeGrafter"/>
</dbReference>
<dbReference type="EMBL" id="JAUJYO010000001">
    <property type="protein sequence ID" value="KAK1324967.1"/>
    <property type="molecule type" value="Genomic_DNA"/>
</dbReference>
<dbReference type="Proteomes" id="UP001180020">
    <property type="component" value="Unassembled WGS sequence"/>
</dbReference>
<evidence type="ECO:0000313" key="3">
    <source>
        <dbReference type="EMBL" id="KAK1324967.1"/>
    </source>
</evidence>
<dbReference type="SUPFAM" id="SSF53756">
    <property type="entry name" value="UDP-Glycosyltransferase/glycogen phosphorylase"/>
    <property type="match status" value="1"/>
</dbReference>
<dbReference type="AlphaFoldDB" id="A0AAV9FK29"/>
<dbReference type="PANTHER" id="PTHR48047:SF107">
    <property type="entry name" value="UDP-GLYCOSYLTRANSFERASE 92A1-LIKE"/>
    <property type="match status" value="1"/>
</dbReference>
<feature type="signal peptide" evidence="2">
    <location>
        <begin position="1"/>
        <end position="15"/>
    </location>
</feature>
<keyword evidence="4" id="KW-1185">Reference proteome</keyword>
<dbReference type="Gene3D" id="3.40.50.2000">
    <property type="entry name" value="Glycogen Phosphorylase B"/>
    <property type="match status" value="1"/>
</dbReference>
<keyword evidence="2" id="KW-0732">Signal</keyword>
<feature type="chain" id="PRO_5043328523" evidence="2">
    <location>
        <begin position="16"/>
        <end position="103"/>
    </location>
</feature>
<protein>
    <submittedName>
        <fullName evidence="3">UDP-glycosyltransferase 74F1</fullName>
    </submittedName>
</protein>
<reference evidence="3" key="2">
    <citation type="submission" date="2023-06" db="EMBL/GenBank/DDBJ databases">
        <authorList>
            <person name="Ma L."/>
            <person name="Liu K.-W."/>
            <person name="Li Z."/>
            <person name="Hsiao Y.-Y."/>
            <person name="Qi Y."/>
            <person name="Fu T."/>
            <person name="Tang G."/>
            <person name="Zhang D."/>
            <person name="Sun W.-H."/>
            <person name="Liu D.-K."/>
            <person name="Li Y."/>
            <person name="Chen G.-Z."/>
            <person name="Liu X.-D."/>
            <person name="Liao X.-Y."/>
            <person name="Jiang Y.-T."/>
            <person name="Yu X."/>
            <person name="Hao Y."/>
            <person name="Huang J."/>
            <person name="Zhao X.-W."/>
            <person name="Ke S."/>
            <person name="Chen Y.-Y."/>
            <person name="Wu W.-L."/>
            <person name="Hsu J.-L."/>
            <person name="Lin Y.-F."/>
            <person name="Huang M.-D."/>
            <person name="Li C.-Y."/>
            <person name="Huang L."/>
            <person name="Wang Z.-W."/>
            <person name="Zhao X."/>
            <person name="Zhong W.-Y."/>
            <person name="Peng D.-H."/>
            <person name="Ahmad S."/>
            <person name="Lan S."/>
            <person name="Zhang J.-S."/>
            <person name="Tsai W.-C."/>
            <person name="Van De Peer Y."/>
            <person name="Liu Z.-J."/>
        </authorList>
    </citation>
    <scope>NUCLEOTIDE SEQUENCE</scope>
    <source>
        <strain evidence="3">CP</strain>
        <tissue evidence="3">Leaves</tissue>
    </source>
</reference>
<evidence type="ECO:0000313" key="4">
    <source>
        <dbReference type="Proteomes" id="UP001180020"/>
    </source>
</evidence>
<proteinExistence type="inferred from homology"/>
<reference evidence="3" key="1">
    <citation type="journal article" date="2023" name="Nat. Commun.">
        <title>Diploid and tetraploid genomes of Acorus and the evolution of monocots.</title>
        <authorList>
            <person name="Ma L."/>
            <person name="Liu K.W."/>
            <person name="Li Z."/>
            <person name="Hsiao Y.Y."/>
            <person name="Qi Y."/>
            <person name="Fu T."/>
            <person name="Tang G.D."/>
            <person name="Zhang D."/>
            <person name="Sun W.H."/>
            <person name="Liu D.K."/>
            <person name="Li Y."/>
            <person name="Chen G.Z."/>
            <person name="Liu X.D."/>
            <person name="Liao X.Y."/>
            <person name="Jiang Y.T."/>
            <person name="Yu X."/>
            <person name="Hao Y."/>
            <person name="Huang J."/>
            <person name="Zhao X.W."/>
            <person name="Ke S."/>
            <person name="Chen Y.Y."/>
            <person name="Wu W.L."/>
            <person name="Hsu J.L."/>
            <person name="Lin Y.F."/>
            <person name="Huang M.D."/>
            <person name="Li C.Y."/>
            <person name="Huang L."/>
            <person name="Wang Z.W."/>
            <person name="Zhao X."/>
            <person name="Zhong W.Y."/>
            <person name="Peng D.H."/>
            <person name="Ahmad S."/>
            <person name="Lan S."/>
            <person name="Zhang J.S."/>
            <person name="Tsai W.C."/>
            <person name="Van de Peer Y."/>
            <person name="Liu Z.J."/>
        </authorList>
    </citation>
    <scope>NUCLEOTIDE SEQUENCE</scope>
    <source>
        <strain evidence="3">CP</strain>
    </source>
</reference>
<name>A0AAV9FK29_ACOCL</name>
<dbReference type="PANTHER" id="PTHR48047">
    <property type="entry name" value="GLYCOSYLTRANSFERASE"/>
    <property type="match status" value="1"/>
</dbReference>
<comment type="caution">
    <text evidence="3">The sequence shown here is derived from an EMBL/GenBank/DDBJ whole genome shotgun (WGS) entry which is preliminary data.</text>
</comment>
<evidence type="ECO:0000256" key="1">
    <source>
        <dbReference type="ARBA" id="ARBA00009995"/>
    </source>
</evidence>
<organism evidence="3 4">
    <name type="scientific">Acorus calamus</name>
    <name type="common">Sweet flag</name>
    <dbReference type="NCBI Taxonomy" id="4465"/>
    <lineage>
        <taxon>Eukaryota</taxon>
        <taxon>Viridiplantae</taxon>
        <taxon>Streptophyta</taxon>
        <taxon>Embryophyta</taxon>
        <taxon>Tracheophyta</taxon>
        <taxon>Spermatophyta</taxon>
        <taxon>Magnoliopsida</taxon>
        <taxon>Liliopsida</taxon>
        <taxon>Acoraceae</taxon>
        <taxon>Acorus</taxon>
    </lineage>
</organism>
<evidence type="ECO:0000256" key="2">
    <source>
        <dbReference type="SAM" id="SignalP"/>
    </source>
</evidence>